<feature type="transmembrane region" description="Helical" evidence="1">
    <location>
        <begin position="184"/>
        <end position="205"/>
    </location>
</feature>
<evidence type="ECO:0000256" key="1">
    <source>
        <dbReference type="SAM" id="Phobius"/>
    </source>
</evidence>
<proteinExistence type="predicted"/>
<evidence type="ECO:0008006" key="4">
    <source>
        <dbReference type="Google" id="ProtNLM"/>
    </source>
</evidence>
<feature type="transmembrane region" description="Helical" evidence="1">
    <location>
        <begin position="89"/>
        <end position="121"/>
    </location>
</feature>
<comment type="caution">
    <text evidence="2">The sequence shown here is derived from an EMBL/GenBank/DDBJ whole genome shotgun (WGS) entry which is preliminary data.</text>
</comment>
<dbReference type="AlphaFoldDB" id="A0A246GGT9"/>
<reference evidence="2 3" key="1">
    <citation type="journal article" date="2017" name="Infect. Genet. Evol.">
        <title>Comparative genome analysis of fish pathogen Flavobacterium columnare reveals extensive sequence diversity within the species.</title>
        <authorList>
            <person name="Kayansamruaj P."/>
            <person name="Dong H.T."/>
            <person name="Hirono I."/>
            <person name="Kondo H."/>
            <person name="Senapin S."/>
            <person name="Rodkhum C."/>
        </authorList>
    </citation>
    <scope>NUCLEOTIDE SEQUENCE [LARGE SCALE GENOMIC DNA]</scope>
    <source>
        <strain evidence="2 3">1215</strain>
    </source>
</reference>
<feature type="transmembrane region" description="Helical" evidence="1">
    <location>
        <begin position="127"/>
        <end position="145"/>
    </location>
</feature>
<evidence type="ECO:0000313" key="2">
    <source>
        <dbReference type="EMBL" id="OWP83354.1"/>
    </source>
</evidence>
<feature type="transmembrane region" description="Helical" evidence="1">
    <location>
        <begin position="17"/>
        <end position="37"/>
    </location>
</feature>
<feature type="transmembrane region" description="Helical" evidence="1">
    <location>
        <begin position="157"/>
        <end position="178"/>
    </location>
</feature>
<keyword evidence="1" id="KW-1133">Transmembrane helix</keyword>
<sequence>MVNLNGIDQKTRSVKYLFCRFSLCIASVIIIEIFKNVFHLKEPDEHAVENQFFNNPFLFILGALILSPILEEIAFRLPLKKSRYYLISLFFLAIFTVTSKLIFTKLISISFMFFLLVFQIVKLKIELIKRLLIVLSVLSFTLIHIDNYRIDELQKLTMIENIFLFLPQLIIGLIFTKVRLERNFAISLQLHSLYNLAIVIMALIFNK</sequence>
<protein>
    <recommendedName>
        <fullName evidence="4">CPBP family intramembrane metalloprotease</fullName>
    </recommendedName>
</protein>
<keyword evidence="1" id="KW-0812">Transmembrane</keyword>
<dbReference type="Proteomes" id="UP000197768">
    <property type="component" value="Unassembled WGS sequence"/>
</dbReference>
<keyword evidence="1" id="KW-0472">Membrane</keyword>
<gene>
    <name evidence="2" type="ORF">BWK59_10935</name>
</gene>
<dbReference type="EMBL" id="MTCZ01000125">
    <property type="protein sequence ID" value="OWP83354.1"/>
    <property type="molecule type" value="Genomic_DNA"/>
</dbReference>
<feature type="transmembrane region" description="Helical" evidence="1">
    <location>
        <begin position="57"/>
        <end position="77"/>
    </location>
</feature>
<name>A0A246GGT9_9FLAO</name>
<organism evidence="2 3">
    <name type="scientific">Flavobacterium davisii</name>
    <dbReference type="NCBI Taxonomy" id="2906077"/>
    <lineage>
        <taxon>Bacteria</taxon>
        <taxon>Pseudomonadati</taxon>
        <taxon>Bacteroidota</taxon>
        <taxon>Flavobacteriia</taxon>
        <taxon>Flavobacteriales</taxon>
        <taxon>Flavobacteriaceae</taxon>
        <taxon>Flavobacterium</taxon>
    </lineage>
</organism>
<evidence type="ECO:0000313" key="3">
    <source>
        <dbReference type="Proteomes" id="UP000197768"/>
    </source>
</evidence>
<accession>A0A246GGT9</accession>